<feature type="binding site" evidence="12">
    <location>
        <position position="211"/>
    </location>
    <ligand>
        <name>ATP</name>
        <dbReference type="ChEBI" id="CHEBI:30616"/>
    </ligand>
</feature>
<comment type="pathway">
    <text evidence="12">Carbohydrate metabolism; D-ribose degradation; D-ribose 5-phosphate from beta-D-ribopyranose: step 2/2.</text>
</comment>
<evidence type="ECO:0000256" key="10">
    <source>
        <dbReference type="ARBA" id="ARBA00022958"/>
    </source>
</evidence>
<dbReference type="PROSITE" id="PS00583">
    <property type="entry name" value="PFKB_KINASES_1"/>
    <property type="match status" value="1"/>
</dbReference>
<dbReference type="InterPro" id="IPR029056">
    <property type="entry name" value="Ribokinase-like"/>
</dbReference>
<evidence type="ECO:0000256" key="11">
    <source>
        <dbReference type="ARBA" id="ARBA00023277"/>
    </source>
</evidence>
<dbReference type="PRINTS" id="PR00990">
    <property type="entry name" value="RIBOKINASE"/>
</dbReference>
<feature type="binding site" evidence="12">
    <location>
        <position position="167"/>
    </location>
    <ligand>
        <name>substrate</name>
    </ligand>
</feature>
<feature type="binding site" evidence="12">
    <location>
        <position position="325"/>
    </location>
    <ligand>
        <name>K(+)</name>
        <dbReference type="ChEBI" id="CHEBI:29103"/>
    </ligand>
</feature>
<feature type="binding site" evidence="12">
    <location>
        <position position="331"/>
    </location>
    <ligand>
        <name>K(+)</name>
        <dbReference type="ChEBI" id="CHEBI:29103"/>
    </ligand>
</feature>
<dbReference type="EC" id="2.7.1.15" evidence="2 12"/>
<evidence type="ECO:0000256" key="7">
    <source>
        <dbReference type="ARBA" id="ARBA00022777"/>
    </source>
</evidence>
<comment type="caution">
    <text evidence="12">Lacks conserved residue(s) required for the propagation of feature annotation.</text>
</comment>
<comment type="function">
    <text evidence="12">Catalyzes the phosphorylation of ribose at O-5 in a reaction requiring ATP and magnesium. The resulting D-ribose-5-phosphate can then be used either for sythesis of nucleotides, histidine, and tryptophan, or as a component of the pentose phosphate pathway.</text>
</comment>
<evidence type="ECO:0000256" key="12">
    <source>
        <dbReference type="HAMAP-Rule" id="MF_01987"/>
    </source>
</evidence>
<accession>A0A411YIW9</accession>
<feature type="region of interest" description="Disordered" evidence="13">
    <location>
        <begin position="1"/>
        <end position="29"/>
    </location>
</feature>
<comment type="subcellular location">
    <subcellularLocation>
        <location evidence="12">Cytoplasm</location>
    </subcellularLocation>
</comment>
<dbReference type="HAMAP" id="MF_01987">
    <property type="entry name" value="Ribokinase"/>
    <property type="match status" value="1"/>
</dbReference>
<name>A0A411YIW9_9ACTN</name>
<comment type="catalytic activity">
    <reaction evidence="12">
        <text>D-ribose + ATP = D-ribose 5-phosphate + ADP + H(+)</text>
        <dbReference type="Rhea" id="RHEA:13697"/>
        <dbReference type="ChEBI" id="CHEBI:15378"/>
        <dbReference type="ChEBI" id="CHEBI:30616"/>
        <dbReference type="ChEBI" id="CHEBI:47013"/>
        <dbReference type="ChEBI" id="CHEBI:78346"/>
        <dbReference type="ChEBI" id="CHEBI:456216"/>
        <dbReference type="EC" id="2.7.1.15"/>
    </reaction>
</comment>
<keyword evidence="8 12" id="KW-0067">ATP-binding</keyword>
<dbReference type="GO" id="GO:0005524">
    <property type="term" value="F:ATP binding"/>
    <property type="evidence" value="ECO:0007669"/>
    <property type="project" value="UniProtKB-UniRule"/>
</dbReference>
<feature type="binding site" evidence="12">
    <location>
        <position position="288"/>
    </location>
    <ligand>
        <name>K(+)</name>
        <dbReference type="ChEBI" id="CHEBI:29103"/>
    </ligand>
</feature>
<feature type="domain" description="Carbohydrate kinase PfkB" evidence="14">
    <location>
        <begin position="36"/>
        <end position="333"/>
    </location>
</feature>
<dbReference type="InterPro" id="IPR002173">
    <property type="entry name" value="Carboh/pur_kinase_PfkB_CS"/>
</dbReference>
<dbReference type="Pfam" id="PF00294">
    <property type="entry name" value="PfkB"/>
    <property type="match status" value="1"/>
</dbReference>
<evidence type="ECO:0000256" key="6">
    <source>
        <dbReference type="ARBA" id="ARBA00022741"/>
    </source>
</evidence>
<dbReference type="Gene3D" id="3.40.1190.20">
    <property type="match status" value="1"/>
</dbReference>
<evidence type="ECO:0000256" key="9">
    <source>
        <dbReference type="ARBA" id="ARBA00022842"/>
    </source>
</evidence>
<evidence type="ECO:0000313" key="15">
    <source>
        <dbReference type="EMBL" id="QBI21022.1"/>
    </source>
</evidence>
<feature type="binding site" evidence="12">
    <location>
        <begin position="70"/>
        <end position="74"/>
    </location>
    <ligand>
        <name>substrate</name>
    </ligand>
</feature>
<dbReference type="SUPFAM" id="SSF53613">
    <property type="entry name" value="Ribokinase-like"/>
    <property type="match status" value="1"/>
</dbReference>
<protein>
    <recommendedName>
        <fullName evidence="3 12">Ribokinase</fullName>
        <shortName evidence="12">RK</shortName>
        <ecNumber evidence="2 12">2.7.1.15</ecNumber>
    </recommendedName>
</protein>
<comment type="similarity">
    <text evidence="12">Belongs to the carbohydrate kinase PfkB family. Ribokinase subfamily.</text>
</comment>
<dbReference type="AlphaFoldDB" id="A0A411YIW9"/>
<gene>
    <name evidence="12" type="primary">rbsK</name>
    <name evidence="15" type="ORF">ER308_16540</name>
</gene>
<keyword evidence="11 12" id="KW-0119">Carbohydrate metabolism</keyword>
<comment type="activity regulation">
    <text evidence="12">Activated by a monovalent cation that binds near, but not in, the active site. The most likely occupant of the site in vivo is potassium. Ion binding induces a conformational change that may alter substrate affinity.</text>
</comment>
<dbReference type="OrthoDB" id="9775849at2"/>
<evidence type="ECO:0000256" key="5">
    <source>
        <dbReference type="ARBA" id="ARBA00022723"/>
    </source>
</evidence>
<organism evidence="15 16">
    <name type="scientific">Egibacter rhizosphaerae</name>
    <dbReference type="NCBI Taxonomy" id="1670831"/>
    <lineage>
        <taxon>Bacteria</taxon>
        <taxon>Bacillati</taxon>
        <taxon>Actinomycetota</taxon>
        <taxon>Nitriliruptoria</taxon>
        <taxon>Egibacterales</taxon>
        <taxon>Egibacteraceae</taxon>
        <taxon>Egibacter</taxon>
    </lineage>
</organism>
<feature type="binding site" evidence="12">
    <location>
        <position position="322"/>
    </location>
    <ligand>
        <name>K(+)</name>
        <dbReference type="ChEBI" id="CHEBI:29103"/>
    </ligand>
</feature>
<dbReference type="InterPro" id="IPR011877">
    <property type="entry name" value="Ribokinase"/>
</dbReference>
<keyword evidence="16" id="KW-1185">Reference proteome</keyword>
<feature type="binding site" evidence="12">
    <location>
        <position position="327"/>
    </location>
    <ligand>
        <name>K(+)</name>
        <dbReference type="ChEBI" id="CHEBI:29103"/>
    </ligand>
</feature>
<dbReference type="KEGG" id="erz:ER308_16540"/>
<dbReference type="EMBL" id="CP036402">
    <property type="protein sequence ID" value="QBI21022.1"/>
    <property type="molecule type" value="Genomic_DNA"/>
</dbReference>
<evidence type="ECO:0000313" key="16">
    <source>
        <dbReference type="Proteomes" id="UP000291469"/>
    </source>
</evidence>
<feature type="binding site" evidence="12">
    <location>
        <begin position="42"/>
        <end position="44"/>
    </location>
    <ligand>
        <name>substrate</name>
    </ligand>
</feature>
<comment type="similarity">
    <text evidence="1">Belongs to the carbohydrate kinase pfkB family.</text>
</comment>
<proteinExistence type="inferred from homology"/>
<keyword evidence="5 12" id="KW-0479">Metal-binding</keyword>
<keyword evidence="10 12" id="KW-0630">Potassium</keyword>
<dbReference type="GO" id="GO:0004747">
    <property type="term" value="F:ribokinase activity"/>
    <property type="evidence" value="ECO:0007669"/>
    <property type="project" value="UniProtKB-UniRule"/>
</dbReference>
<evidence type="ECO:0000256" key="8">
    <source>
        <dbReference type="ARBA" id="ARBA00022840"/>
    </source>
</evidence>
<evidence type="ECO:0000256" key="2">
    <source>
        <dbReference type="ARBA" id="ARBA00012035"/>
    </source>
</evidence>
<evidence type="ECO:0000256" key="3">
    <source>
        <dbReference type="ARBA" id="ARBA00016943"/>
    </source>
</evidence>
<keyword evidence="9 12" id="KW-0460">Magnesium</keyword>
<dbReference type="UniPathway" id="UPA00916">
    <property type="reaction ID" value="UER00889"/>
</dbReference>
<keyword evidence="6 12" id="KW-0547">Nucleotide-binding</keyword>
<reference evidence="15 16" key="1">
    <citation type="submission" date="2019-01" db="EMBL/GenBank/DDBJ databases">
        <title>Egibacter rhizosphaerae EGI 80759T.</title>
        <authorList>
            <person name="Chen D.-D."/>
            <person name="Tian Y."/>
            <person name="Jiao J.-Y."/>
            <person name="Zhang X.-T."/>
            <person name="Zhang Y.-G."/>
            <person name="Zhang Y."/>
            <person name="Xiao M."/>
            <person name="Shu W.-S."/>
            <person name="Li W.-J."/>
        </authorList>
    </citation>
    <scope>NUCLEOTIDE SEQUENCE [LARGE SCALE GENOMIC DNA]</scope>
    <source>
        <strain evidence="15 16">EGI 80759</strain>
    </source>
</reference>
<evidence type="ECO:0000256" key="1">
    <source>
        <dbReference type="ARBA" id="ARBA00005380"/>
    </source>
</evidence>
<dbReference type="GO" id="GO:0005829">
    <property type="term" value="C:cytosol"/>
    <property type="evidence" value="ECO:0007669"/>
    <property type="project" value="TreeGrafter"/>
</dbReference>
<evidence type="ECO:0000256" key="4">
    <source>
        <dbReference type="ARBA" id="ARBA00022679"/>
    </source>
</evidence>
<evidence type="ECO:0000259" key="14">
    <source>
        <dbReference type="Pfam" id="PF00294"/>
    </source>
</evidence>
<sequence>MRLGTARGPPPTLPEHERRQRRRNGKGRPQMAVHALVVGSLVMDLAFRVAHRPEAGDLVVADEFGAFRGGRGYNQAVALARLGAEVTMIGAVGSDGYGDGFLQALEREGIDAGRVVQMRGTSTGVAVPLITPDGRAGFVQYPGANRYLAPAHCAELPDCDVLLLQGEVSAATSLYAARVIHGRGGTVLLRPTPVDGIDHDLVSNATIVAPNQPEAITLLERLGADGGLPALQDPTSASPEELARALATPERGAVVTVGAYDAAWAAPTDGEETAGFVHGPDVATVDTTAATASFNAALAIALAEGAGYEEAAHLACGAGAYAATVRGAEPSLPGRAAVDSLLTEHGRAGFPPPSR</sequence>
<dbReference type="Proteomes" id="UP000291469">
    <property type="component" value="Chromosome"/>
</dbReference>
<feature type="binding site" evidence="12">
    <location>
        <position position="286"/>
    </location>
    <ligand>
        <name>K(+)</name>
        <dbReference type="ChEBI" id="CHEBI:29103"/>
    </ligand>
</feature>
<comment type="subunit">
    <text evidence="12">Homodimer.</text>
</comment>
<evidence type="ECO:0000256" key="13">
    <source>
        <dbReference type="SAM" id="MobiDB-lite"/>
    </source>
</evidence>
<comment type="cofactor">
    <cofactor evidence="12">
        <name>Mg(2+)</name>
        <dbReference type="ChEBI" id="CHEBI:18420"/>
    </cofactor>
    <text evidence="12">Requires a divalent cation, most likely magnesium in vivo, as an electrophilic catalyst to aid phosphoryl group transfer. It is the chelate of the metal and the nucleotide that is the actual substrate.</text>
</comment>
<keyword evidence="7 12" id="KW-0418">Kinase</keyword>
<keyword evidence="12" id="KW-0963">Cytoplasm</keyword>
<dbReference type="InterPro" id="IPR011611">
    <property type="entry name" value="PfkB_dom"/>
</dbReference>
<dbReference type="PANTHER" id="PTHR10584">
    <property type="entry name" value="SUGAR KINASE"/>
    <property type="match status" value="1"/>
</dbReference>
<dbReference type="InterPro" id="IPR002139">
    <property type="entry name" value="Ribo/fructo_kinase"/>
</dbReference>
<keyword evidence="4 12" id="KW-0808">Transferase</keyword>
<dbReference type="GO" id="GO:0019303">
    <property type="term" value="P:D-ribose catabolic process"/>
    <property type="evidence" value="ECO:0007669"/>
    <property type="project" value="UniProtKB-UniRule"/>
</dbReference>
<dbReference type="PANTHER" id="PTHR10584:SF166">
    <property type="entry name" value="RIBOKINASE"/>
    <property type="match status" value="1"/>
</dbReference>
<dbReference type="GO" id="GO:0046872">
    <property type="term" value="F:metal ion binding"/>
    <property type="evidence" value="ECO:0007669"/>
    <property type="project" value="UniProtKB-KW"/>
</dbReference>